<protein>
    <submittedName>
        <fullName evidence="2">Putative PGAM-domain-containing protein</fullName>
    </submittedName>
</protein>
<dbReference type="InterPro" id="IPR029033">
    <property type="entry name" value="His_PPase_superfam"/>
</dbReference>
<dbReference type="Gene3D" id="3.40.50.1240">
    <property type="entry name" value="Phosphoglycerate mutase-like"/>
    <property type="match status" value="1"/>
</dbReference>
<reference evidence="2 3" key="1">
    <citation type="journal article" date="2015" name="Genome Announc.">
        <title>Draft Genome Sequence and Gene Annotation of the Entomopathogenic Fungus Verticillium hemipterigenum.</title>
        <authorList>
            <person name="Horn F."/>
            <person name="Habel A."/>
            <person name="Scharf D.H."/>
            <person name="Dworschak J."/>
            <person name="Brakhage A.A."/>
            <person name="Guthke R."/>
            <person name="Hertweck C."/>
            <person name="Linde J."/>
        </authorList>
    </citation>
    <scope>NUCLEOTIDE SEQUENCE [LARGE SCALE GENOMIC DNA]</scope>
</reference>
<proteinExistence type="predicted"/>
<dbReference type="AlphaFoldDB" id="A0A0A1TI12"/>
<feature type="region of interest" description="Disordered" evidence="1">
    <location>
        <begin position="263"/>
        <end position="284"/>
    </location>
</feature>
<dbReference type="STRING" id="1531966.A0A0A1TI12"/>
<dbReference type="CDD" id="cd07067">
    <property type="entry name" value="HP_PGM_like"/>
    <property type="match status" value="1"/>
</dbReference>
<keyword evidence="3" id="KW-1185">Reference proteome</keyword>
<dbReference type="Proteomes" id="UP000039046">
    <property type="component" value="Unassembled WGS sequence"/>
</dbReference>
<evidence type="ECO:0000313" key="3">
    <source>
        <dbReference type="Proteomes" id="UP000039046"/>
    </source>
</evidence>
<dbReference type="PANTHER" id="PTHR16469">
    <property type="entry name" value="UBIQUITIN-ASSOCIATED AND SH3 DOMAIN-CONTAINING BA-RELATED"/>
    <property type="match status" value="1"/>
</dbReference>
<feature type="compositionally biased region" description="Polar residues" evidence="1">
    <location>
        <begin position="226"/>
        <end position="236"/>
    </location>
</feature>
<feature type="region of interest" description="Disordered" evidence="1">
    <location>
        <begin position="222"/>
        <end position="245"/>
    </location>
</feature>
<dbReference type="InterPro" id="IPR051710">
    <property type="entry name" value="Phosphatase_SH3-domain"/>
</dbReference>
<gene>
    <name evidence="2" type="ORF">VHEMI05157</name>
</gene>
<dbReference type="InterPro" id="IPR013078">
    <property type="entry name" value="His_Pase_superF_clade-1"/>
</dbReference>
<dbReference type="SUPFAM" id="SSF53254">
    <property type="entry name" value="Phosphoglycerate mutase-like"/>
    <property type="match status" value="1"/>
</dbReference>
<dbReference type="OrthoDB" id="414418at2759"/>
<dbReference type="PANTHER" id="PTHR16469:SF51">
    <property type="entry name" value="TRANSCRIPTION FACTOR TAU 55 KDA SUBUNIT"/>
    <property type="match status" value="1"/>
</dbReference>
<dbReference type="Pfam" id="PF00300">
    <property type="entry name" value="His_Phos_1"/>
    <property type="match status" value="1"/>
</dbReference>
<accession>A0A0A1TI12</accession>
<dbReference type="SMART" id="SM00855">
    <property type="entry name" value="PGAM"/>
    <property type="match status" value="1"/>
</dbReference>
<sequence length="284" mass="30820">MTLKTIYVVRHGFRSAWSVDQYGNYRASIPSPTGIAADPALTSHGIKQARELATHLAQIEPPVDVVYSSPYYRCLQTIAPFVEQQQSLHSQGRLHAGAGVDTTKIRPEFGMCEWFGAAPFEHPQPADAQTLKDLIPAYDETYIPKVRPPPTGETYSQLQRRVSAGIAAIIDQCNAEGKTSVVVCTHAAVVIVLGRVLTGKIPADMDIDDFQAFTCGVSVYTRDKTSSSGLPSNSKDTGLGDWTCEKNSDCSFLSQGAERGWKFAGDESFPGTGSMSQDDVEPKL</sequence>
<dbReference type="EMBL" id="CDHN01000002">
    <property type="protein sequence ID" value="CEJ89307.1"/>
    <property type="molecule type" value="Genomic_DNA"/>
</dbReference>
<name>A0A0A1TI12_9HYPO</name>
<evidence type="ECO:0000313" key="2">
    <source>
        <dbReference type="EMBL" id="CEJ89307.1"/>
    </source>
</evidence>
<organism evidence="2 3">
    <name type="scientific">[Torrubiella] hemipterigena</name>
    <dbReference type="NCBI Taxonomy" id="1531966"/>
    <lineage>
        <taxon>Eukaryota</taxon>
        <taxon>Fungi</taxon>
        <taxon>Dikarya</taxon>
        <taxon>Ascomycota</taxon>
        <taxon>Pezizomycotina</taxon>
        <taxon>Sordariomycetes</taxon>
        <taxon>Hypocreomycetidae</taxon>
        <taxon>Hypocreales</taxon>
        <taxon>Clavicipitaceae</taxon>
        <taxon>Clavicipitaceae incertae sedis</taxon>
        <taxon>'Torrubiella' clade</taxon>
    </lineage>
</organism>
<evidence type="ECO:0000256" key="1">
    <source>
        <dbReference type="SAM" id="MobiDB-lite"/>
    </source>
</evidence>